<dbReference type="Pfam" id="PF00128">
    <property type="entry name" value="Alpha-amylase"/>
    <property type="match status" value="1"/>
</dbReference>
<comment type="catalytic activity">
    <reaction evidence="1 9">
        <text>Transfers a segment of a (1-&gt;4)-alpha-D-glucan chain to a primary hydroxy group in a similar glucan chain.</text>
        <dbReference type="EC" id="2.4.1.18"/>
    </reaction>
</comment>
<keyword evidence="8 9" id="KW-0119">Carbohydrate metabolism</keyword>
<organism evidence="13 14">
    <name type="scientific">Agromyces seonyuensis</name>
    <dbReference type="NCBI Taxonomy" id="2662446"/>
    <lineage>
        <taxon>Bacteria</taxon>
        <taxon>Bacillati</taxon>
        <taxon>Actinomycetota</taxon>
        <taxon>Actinomycetes</taxon>
        <taxon>Micrococcales</taxon>
        <taxon>Microbacteriaceae</taxon>
        <taxon>Agromyces</taxon>
    </lineage>
</organism>
<dbReference type="NCBIfam" id="TIGR01515">
    <property type="entry name" value="branching_enzym"/>
    <property type="match status" value="1"/>
</dbReference>
<dbReference type="AlphaFoldDB" id="A0A6I4NWI6"/>
<dbReference type="GO" id="GO:0005829">
    <property type="term" value="C:cytosol"/>
    <property type="evidence" value="ECO:0007669"/>
    <property type="project" value="TreeGrafter"/>
</dbReference>
<dbReference type="Proteomes" id="UP000438182">
    <property type="component" value="Unassembled WGS sequence"/>
</dbReference>
<accession>A0A6I4NWI6</accession>
<feature type="compositionally biased region" description="Basic and acidic residues" evidence="11">
    <location>
        <begin position="1"/>
        <end position="11"/>
    </location>
</feature>
<dbReference type="InterPro" id="IPR013783">
    <property type="entry name" value="Ig-like_fold"/>
</dbReference>
<evidence type="ECO:0000256" key="2">
    <source>
        <dbReference type="ARBA" id="ARBA00004964"/>
    </source>
</evidence>
<dbReference type="UniPathway" id="UPA00164"/>
<comment type="similarity">
    <text evidence="3 9">Belongs to the glycosyl hydrolase 13 family. GlgB subfamily.</text>
</comment>
<dbReference type="InterPro" id="IPR006047">
    <property type="entry name" value="GH13_cat_dom"/>
</dbReference>
<evidence type="ECO:0000256" key="11">
    <source>
        <dbReference type="SAM" id="MobiDB-lite"/>
    </source>
</evidence>
<feature type="region of interest" description="Disordered" evidence="11">
    <location>
        <begin position="1"/>
        <end position="52"/>
    </location>
</feature>
<feature type="active site" description="Nucleophile" evidence="9 10">
    <location>
        <position position="459"/>
    </location>
</feature>
<reference evidence="13 14" key="1">
    <citation type="submission" date="2019-12" db="EMBL/GenBank/DDBJ databases">
        <authorList>
            <person name="Kim Y.S."/>
        </authorList>
    </citation>
    <scope>NUCLEOTIDE SEQUENCE [LARGE SCALE GENOMIC DNA]</scope>
    <source>
        <strain evidence="13 14">MMS17-SY077</strain>
    </source>
</reference>
<dbReference type="SUPFAM" id="SSF51445">
    <property type="entry name" value="(Trans)glycosidases"/>
    <property type="match status" value="1"/>
</dbReference>
<dbReference type="CDD" id="cd11322">
    <property type="entry name" value="AmyAc_Glg_BE"/>
    <property type="match status" value="1"/>
</dbReference>
<dbReference type="GO" id="GO:0043169">
    <property type="term" value="F:cation binding"/>
    <property type="evidence" value="ECO:0007669"/>
    <property type="project" value="InterPro"/>
</dbReference>
<comment type="subunit">
    <text evidence="9">Monomer.</text>
</comment>
<dbReference type="InterPro" id="IPR037439">
    <property type="entry name" value="Branching_enzy"/>
</dbReference>
<evidence type="ECO:0000256" key="10">
    <source>
        <dbReference type="PIRSR" id="PIRSR000463-1"/>
    </source>
</evidence>
<dbReference type="GO" id="GO:0005978">
    <property type="term" value="P:glycogen biosynthetic process"/>
    <property type="evidence" value="ECO:0007669"/>
    <property type="project" value="UniProtKB-UniRule"/>
</dbReference>
<dbReference type="Gene3D" id="2.60.40.10">
    <property type="entry name" value="Immunoglobulins"/>
    <property type="match status" value="2"/>
</dbReference>
<keyword evidence="4 9" id="KW-0321">Glycogen metabolism</keyword>
<dbReference type="GO" id="GO:0003844">
    <property type="term" value="F:1,4-alpha-glucan branching enzyme activity"/>
    <property type="evidence" value="ECO:0007669"/>
    <property type="project" value="UniProtKB-UniRule"/>
</dbReference>
<dbReference type="PANTHER" id="PTHR43651">
    <property type="entry name" value="1,4-ALPHA-GLUCAN-BRANCHING ENZYME"/>
    <property type="match status" value="1"/>
</dbReference>
<dbReference type="InterPro" id="IPR014756">
    <property type="entry name" value="Ig_E-set"/>
</dbReference>
<dbReference type="InterPro" id="IPR004193">
    <property type="entry name" value="Glyco_hydro_13_N"/>
</dbReference>
<dbReference type="Pfam" id="PF22019">
    <property type="entry name" value="GlgB_N"/>
    <property type="match status" value="1"/>
</dbReference>
<evidence type="ECO:0000256" key="8">
    <source>
        <dbReference type="ARBA" id="ARBA00023277"/>
    </source>
</evidence>
<keyword evidence="7 9" id="KW-0320">Glycogen biosynthesis</keyword>
<dbReference type="InterPro" id="IPR006048">
    <property type="entry name" value="A-amylase/branching_C"/>
</dbReference>
<dbReference type="InterPro" id="IPR054169">
    <property type="entry name" value="GlgB_N"/>
</dbReference>
<keyword evidence="14" id="KW-1185">Reference proteome</keyword>
<feature type="compositionally biased region" description="Pro residues" evidence="11">
    <location>
        <begin position="31"/>
        <end position="48"/>
    </location>
</feature>
<dbReference type="PIRSF" id="PIRSF000463">
    <property type="entry name" value="GlgB"/>
    <property type="match status" value="1"/>
</dbReference>
<dbReference type="InterPro" id="IPR006407">
    <property type="entry name" value="GlgB"/>
</dbReference>
<evidence type="ECO:0000256" key="1">
    <source>
        <dbReference type="ARBA" id="ARBA00000826"/>
    </source>
</evidence>
<dbReference type="PANTHER" id="PTHR43651:SF3">
    <property type="entry name" value="1,4-ALPHA-GLUCAN-BRANCHING ENZYME"/>
    <property type="match status" value="1"/>
</dbReference>
<evidence type="ECO:0000256" key="4">
    <source>
        <dbReference type="ARBA" id="ARBA00022600"/>
    </source>
</evidence>
<dbReference type="CDD" id="cd02855">
    <property type="entry name" value="E_set_GBE_prok_N"/>
    <property type="match status" value="1"/>
</dbReference>
<evidence type="ECO:0000256" key="9">
    <source>
        <dbReference type="HAMAP-Rule" id="MF_00685"/>
    </source>
</evidence>
<dbReference type="NCBIfam" id="NF008967">
    <property type="entry name" value="PRK12313.1"/>
    <property type="match status" value="1"/>
</dbReference>
<comment type="caution">
    <text evidence="13">The sequence shown here is derived from an EMBL/GenBank/DDBJ whole genome shotgun (WGS) entry which is preliminary data.</text>
</comment>
<sequence>MTEPADGRKDAVSPTTNAPVPNLPRTDLPAPGAPIVPPTSEPPAPAAPPARESVDAGVLAAIGEGRYYAPHGVLGLHEGPDGSGGRERIIRTRRPLASAVDAVLADGERLALEHVGSGVWEGRGPFAPQDYLLEARYDDGSEWTSDDPYRFPPTLGELDLHLIGEGRHEELWRVLGAHVRDVRASAPEAAPVAGASFAVWAPHAQAVRVVGDFNRWDGTGHAMRSLGSSGVWELFVPALGVGSTYKFELLTRAGEWIAKADPMARAAEVPPATASVIAHATHEWSDDDWMRARAEHNPHLGPMSVYELHLGSWRPGKGYREIADELIEYVQWLGYTHVEFLPLAEHPFGGSWGYQVTGYYAPTSRFGSPDDLRYLIDRLHQAGIGVLLDWVPGHFPKDAWALARFDGEALYEHPDPRRGEQLDWGTLVFDFGEPRVRNFLVANATYWLEEFHVDGLRVDAVASMLYLDYSRKAGEWEPNRYGGRENLEAISFLQEANATAYRRSPGVVMIAEESTSWGGVTAPTSGGGLGFGLKWNMGWMHDTLQYIHTDPLYRSHHHGELTFSFVYAFSEHFLLPISHDEVVHGKGSLLAKMPGDHDEQLANARAYLAYMWAHPGKQLLFMGQEFGQLSEWSEARGLDWWMLDQPGHRALAEFVGRLNALYRETPALWALDHDPSGLEVVDGGAAAESVLAFLRFDGDGRPLLFVANFSGLDQVGYRIGLPSAGRWREVLNSDASEFGGRGAGNLGGVDALPEPYRGRPASATITIPARGALWLVPED</sequence>
<dbReference type="SUPFAM" id="SSF81296">
    <property type="entry name" value="E set domains"/>
    <property type="match status" value="2"/>
</dbReference>
<dbReference type="Pfam" id="PF02806">
    <property type="entry name" value="Alpha-amylase_C"/>
    <property type="match status" value="1"/>
</dbReference>
<dbReference type="RefSeq" id="WP_160424150.1">
    <property type="nucleotide sequence ID" value="NZ_WSTA01000032.1"/>
</dbReference>
<dbReference type="InterPro" id="IPR013780">
    <property type="entry name" value="Glyco_hydro_b"/>
</dbReference>
<gene>
    <name evidence="9 13" type="primary">glgB</name>
    <name evidence="13" type="ORF">GB864_08780</name>
</gene>
<evidence type="ECO:0000256" key="7">
    <source>
        <dbReference type="ARBA" id="ARBA00023056"/>
    </source>
</evidence>
<dbReference type="Gene3D" id="3.20.20.80">
    <property type="entry name" value="Glycosidases"/>
    <property type="match status" value="1"/>
</dbReference>
<dbReference type="NCBIfam" id="NF003811">
    <property type="entry name" value="PRK05402.1"/>
    <property type="match status" value="1"/>
</dbReference>
<evidence type="ECO:0000259" key="12">
    <source>
        <dbReference type="SMART" id="SM00642"/>
    </source>
</evidence>
<keyword evidence="5 9" id="KW-0328">Glycosyltransferase</keyword>
<proteinExistence type="inferred from homology"/>
<evidence type="ECO:0000256" key="6">
    <source>
        <dbReference type="ARBA" id="ARBA00022679"/>
    </source>
</evidence>
<dbReference type="Gene3D" id="2.60.40.1180">
    <property type="entry name" value="Golgi alpha-mannosidase II"/>
    <property type="match status" value="1"/>
</dbReference>
<dbReference type="GO" id="GO:0004553">
    <property type="term" value="F:hydrolase activity, hydrolyzing O-glycosyl compounds"/>
    <property type="evidence" value="ECO:0007669"/>
    <property type="project" value="InterPro"/>
</dbReference>
<dbReference type="InterPro" id="IPR044143">
    <property type="entry name" value="GlgB_N_E_set_prok"/>
</dbReference>
<evidence type="ECO:0000313" key="14">
    <source>
        <dbReference type="Proteomes" id="UP000438182"/>
    </source>
</evidence>
<dbReference type="SMART" id="SM00642">
    <property type="entry name" value="Aamy"/>
    <property type="match status" value="1"/>
</dbReference>
<dbReference type="SUPFAM" id="SSF51011">
    <property type="entry name" value="Glycosyl hydrolase domain"/>
    <property type="match status" value="1"/>
</dbReference>
<dbReference type="EC" id="2.4.1.18" evidence="9"/>
<dbReference type="InterPro" id="IPR017853">
    <property type="entry name" value="GH"/>
</dbReference>
<feature type="active site" description="Proton donor" evidence="9 10">
    <location>
        <position position="512"/>
    </location>
</feature>
<evidence type="ECO:0000256" key="3">
    <source>
        <dbReference type="ARBA" id="ARBA00009000"/>
    </source>
</evidence>
<keyword evidence="6 9" id="KW-0808">Transferase</keyword>
<dbReference type="HAMAP" id="MF_00685">
    <property type="entry name" value="GlgB"/>
    <property type="match status" value="1"/>
</dbReference>
<comment type="pathway">
    <text evidence="2 9">Glycan biosynthesis; glycogen biosynthesis.</text>
</comment>
<evidence type="ECO:0000256" key="5">
    <source>
        <dbReference type="ARBA" id="ARBA00022676"/>
    </source>
</evidence>
<name>A0A6I4NWI6_9MICO</name>
<evidence type="ECO:0000313" key="13">
    <source>
        <dbReference type="EMBL" id="MWB98640.1"/>
    </source>
</evidence>
<protein>
    <recommendedName>
        <fullName evidence="9">1,4-alpha-glucan branching enzyme GlgB</fullName>
        <ecNumber evidence="9">2.4.1.18</ecNumber>
    </recommendedName>
    <alternativeName>
        <fullName evidence="9">1,4-alpha-D-glucan:1,4-alpha-D-glucan 6-glucosyl-transferase</fullName>
    </alternativeName>
    <alternativeName>
        <fullName evidence="9">Alpha-(1-&gt;4)-glucan branching enzyme</fullName>
    </alternativeName>
    <alternativeName>
        <fullName evidence="9">Glycogen branching enzyme</fullName>
        <shortName evidence="9">BE</shortName>
    </alternativeName>
</protein>
<dbReference type="EMBL" id="WSTA01000032">
    <property type="protein sequence ID" value="MWB98640.1"/>
    <property type="molecule type" value="Genomic_DNA"/>
</dbReference>
<dbReference type="FunFam" id="3.20.20.80:FF:000003">
    <property type="entry name" value="1,4-alpha-glucan branching enzyme GlgB"/>
    <property type="match status" value="1"/>
</dbReference>
<comment type="function">
    <text evidence="9">Catalyzes the formation of the alpha-1,6-glucosidic linkages in glycogen by scission of a 1,4-alpha-linked oligosaccharide from growing alpha-1,4-glucan chains and the subsequent attachment of the oligosaccharide to the alpha-1,6 position.</text>
</comment>
<dbReference type="Pfam" id="PF02922">
    <property type="entry name" value="CBM_48"/>
    <property type="match status" value="1"/>
</dbReference>
<dbReference type="FunFam" id="2.60.40.10:FF:000169">
    <property type="entry name" value="1,4-alpha-glucan branching enzyme GlgB"/>
    <property type="match status" value="1"/>
</dbReference>
<feature type="domain" description="Glycosyl hydrolase family 13 catalytic" evidence="12">
    <location>
        <begin position="307"/>
        <end position="661"/>
    </location>
</feature>